<keyword evidence="13 17" id="KW-0961">Cell wall biogenesis/degradation</keyword>
<dbReference type="Proteomes" id="UP000288623">
    <property type="component" value="Unassembled WGS sequence"/>
</dbReference>
<dbReference type="GO" id="GO:0009252">
    <property type="term" value="P:peptidoglycan biosynthetic process"/>
    <property type="evidence" value="ECO:0007669"/>
    <property type="project" value="UniProtKB-KW"/>
</dbReference>
<evidence type="ECO:0000256" key="4">
    <source>
        <dbReference type="ARBA" id="ARBA00021581"/>
    </source>
</evidence>
<sequence>MEFIEFLKALILGFVEGMTEFAPVSSTGHMIIVDDMWLKTSEFLGDSSANTFKIVIQLGSILAVVVVMWKRILSLIGLYHIEGQTKSNHFNLIHVLIGIIPAGVLGLLFEDFIDEHLFSIETVIIGLLVGAFLMIAADKLGPKVPRITSLDQLSYKNAFFIGLVQCLSLWPGFSRSGSTISGGVLFGLNHKTAADFTFIMAVPIMAGASGLSLIKHWNEINPADMGFYAVGFISAFIFALLSIKFFLKLIDRVKLVPFAIYRIVVAIILAIIVFL</sequence>
<organism evidence="18 19">
    <name type="scientific">Candidatus Kurthia intestinigallinarum</name>
    <dbReference type="NCBI Taxonomy" id="1562256"/>
    <lineage>
        <taxon>Bacteria</taxon>
        <taxon>Bacillati</taxon>
        <taxon>Bacillota</taxon>
        <taxon>Bacilli</taxon>
        <taxon>Bacillales</taxon>
        <taxon>Caryophanaceae</taxon>
        <taxon>Kurthia</taxon>
    </lineage>
</organism>
<dbReference type="GO" id="GO:0050380">
    <property type="term" value="F:undecaprenyl-diphosphatase activity"/>
    <property type="evidence" value="ECO:0007669"/>
    <property type="project" value="UniProtKB-UniRule"/>
</dbReference>
<dbReference type="GO" id="GO:0008360">
    <property type="term" value="P:regulation of cell shape"/>
    <property type="evidence" value="ECO:0007669"/>
    <property type="project" value="UniProtKB-KW"/>
</dbReference>
<evidence type="ECO:0000256" key="17">
    <source>
        <dbReference type="HAMAP-Rule" id="MF_01006"/>
    </source>
</evidence>
<evidence type="ECO:0000313" key="18">
    <source>
        <dbReference type="EMBL" id="RUS55759.1"/>
    </source>
</evidence>
<evidence type="ECO:0000256" key="1">
    <source>
        <dbReference type="ARBA" id="ARBA00004651"/>
    </source>
</evidence>
<evidence type="ECO:0000256" key="16">
    <source>
        <dbReference type="ARBA" id="ARBA00047594"/>
    </source>
</evidence>
<keyword evidence="12 17" id="KW-0046">Antibiotic resistance</keyword>
<evidence type="ECO:0000256" key="11">
    <source>
        <dbReference type="ARBA" id="ARBA00023136"/>
    </source>
</evidence>
<feature type="transmembrane region" description="Helical" evidence="17">
    <location>
        <begin position="51"/>
        <end position="69"/>
    </location>
</feature>
<evidence type="ECO:0000256" key="2">
    <source>
        <dbReference type="ARBA" id="ARBA00010621"/>
    </source>
</evidence>
<dbReference type="RefSeq" id="WP_020188980.1">
    <property type="nucleotide sequence ID" value="NZ_JTFC01000031.1"/>
</dbReference>
<accession>A0A433RUD3</accession>
<gene>
    <name evidence="17" type="primary">uppP</name>
    <name evidence="18" type="ORF">QI30_12695</name>
</gene>
<dbReference type="EC" id="3.6.1.27" evidence="3 17"/>
<feature type="transmembrane region" description="Helical" evidence="17">
    <location>
        <begin position="116"/>
        <end position="136"/>
    </location>
</feature>
<feature type="transmembrane region" description="Helical" evidence="17">
    <location>
        <begin position="253"/>
        <end position="274"/>
    </location>
</feature>
<evidence type="ECO:0000313" key="19">
    <source>
        <dbReference type="Proteomes" id="UP000288623"/>
    </source>
</evidence>
<dbReference type="NCBIfam" id="NF001390">
    <property type="entry name" value="PRK00281.1-4"/>
    <property type="match status" value="1"/>
</dbReference>
<reference evidence="18 19" key="1">
    <citation type="submission" date="2014-11" db="EMBL/GenBank/DDBJ databases">
        <title>Genome sequence and analysis of novel Kurthia sp.</title>
        <authorList>
            <person name="Lawson J.N."/>
            <person name="Gonzalez J.E."/>
            <person name="Rinauldi L."/>
            <person name="Xuan Z."/>
            <person name="Firman A."/>
            <person name="Shaddox L."/>
            <person name="Trudeau A."/>
            <person name="Shah S."/>
            <person name="Reiman D."/>
        </authorList>
    </citation>
    <scope>NUCLEOTIDE SEQUENCE [LARGE SCALE GENOMIC DNA]</scope>
    <source>
        <strain evidence="18 19">3B1D</strain>
    </source>
</reference>
<evidence type="ECO:0000256" key="10">
    <source>
        <dbReference type="ARBA" id="ARBA00022989"/>
    </source>
</evidence>
<comment type="catalytic activity">
    <reaction evidence="16 17">
        <text>di-trans,octa-cis-undecaprenyl diphosphate + H2O = di-trans,octa-cis-undecaprenyl phosphate + phosphate + H(+)</text>
        <dbReference type="Rhea" id="RHEA:28094"/>
        <dbReference type="ChEBI" id="CHEBI:15377"/>
        <dbReference type="ChEBI" id="CHEBI:15378"/>
        <dbReference type="ChEBI" id="CHEBI:43474"/>
        <dbReference type="ChEBI" id="CHEBI:58405"/>
        <dbReference type="ChEBI" id="CHEBI:60392"/>
        <dbReference type="EC" id="3.6.1.27"/>
    </reaction>
</comment>
<evidence type="ECO:0000256" key="15">
    <source>
        <dbReference type="ARBA" id="ARBA00032932"/>
    </source>
</evidence>
<comment type="similarity">
    <text evidence="2 17">Belongs to the UppP family.</text>
</comment>
<dbReference type="GO" id="GO:0071555">
    <property type="term" value="P:cell wall organization"/>
    <property type="evidence" value="ECO:0007669"/>
    <property type="project" value="UniProtKB-KW"/>
</dbReference>
<feature type="transmembrane region" description="Helical" evidence="17">
    <location>
        <begin position="157"/>
        <end position="173"/>
    </location>
</feature>
<feature type="transmembrane region" description="Helical" evidence="17">
    <location>
        <begin position="193"/>
        <end position="214"/>
    </location>
</feature>
<name>A0A433RUD3_9BACL</name>
<dbReference type="EMBL" id="JTFC01000031">
    <property type="protein sequence ID" value="RUS55759.1"/>
    <property type="molecule type" value="Genomic_DNA"/>
</dbReference>
<dbReference type="NCBIfam" id="NF001389">
    <property type="entry name" value="PRK00281.1-2"/>
    <property type="match status" value="1"/>
</dbReference>
<keyword evidence="19" id="KW-1185">Reference proteome</keyword>
<dbReference type="GO" id="GO:0005886">
    <property type="term" value="C:plasma membrane"/>
    <property type="evidence" value="ECO:0007669"/>
    <property type="project" value="UniProtKB-SubCell"/>
</dbReference>
<dbReference type="InterPro" id="IPR003824">
    <property type="entry name" value="UppP"/>
</dbReference>
<dbReference type="NCBIfam" id="TIGR00753">
    <property type="entry name" value="undec_PP_bacA"/>
    <property type="match status" value="1"/>
</dbReference>
<evidence type="ECO:0000256" key="8">
    <source>
        <dbReference type="ARBA" id="ARBA00022960"/>
    </source>
</evidence>
<comment type="caution">
    <text evidence="18">The sequence shown here is derived from an EMBL/GenBank/DDBJ whole genome shotgun (WGS) entry which is preliminary data.</text>
</comment>
<dbReference type="HAMAP" id="MF_01006">
    <property type="entry name" value="Undec_diphosphatase"/>
    <property type="match status" value="1"/>
</dbReference>
<evidence type="ECO:0000256" key="5">
    <source>
        <dbReference type="ARBA" id="ARBA00022475"/>
    </source>
</evidence>
<dbReference type="Pfam" id="PF02673">
    <property type="entry name" value="BacA"/>
    <property type="match status" value="1"/>
</dbReference>
<evidence type="ECO:0000256" key="6">
    <source>
        <dbReference type="ARBA" id="ARBA00022692"/>
    </source>
</evidence>
<comment type="miscellaneous">
    <text evidence="17">Bacitracin is thought to be involved in the inhibition of peptidoglycan synthesis by sequestering undecaprenyl diphosphate, thereby reducing the pool of lipid carrier available.</text>
</comment>
<evidence type="ECO:0000256" key="12">
    <source>
        <dbReference type="ARBA" id="ARBA00023251"/>
    </source>
</evidence>
<evidence type="ECO:0000256" key="3">
    <source>
        <dbReference type="ARBA" id="ARBA00012374"/>
    </source>
</evidence>
<dbReference type="PANTHER" id="PTHR30622">
    <property type="entry name" value="UNDECAPRENYL-DIPHOSPHATASE"/>
    <property type="match status" value="1"/>
</dbReference>
<dbReference type="OrthoDB" id="9808289at2"/>
<dbReference type="PANTHER" id="PTHR30622:SF3">
    <property type="entry name" value="UNDECAPRENYL-DIPHOSPHATASE"/>
    <property type="match status" value="1"/>
</dbReference>
<evidence type="ECO:0000256" key="13">
    <source>
        <dbReference type="ARBA" id="ARBA00023316"/>
    </source>
</evidence>
<feature type="transmembrane region" description="Helical" evidence="17">
    <location>
        <begin position="90"/>
        <end position="110"/>
    </location>
</feature>
<keyword evidence="8 17" id="KW-0133">Cell shape</keyword>
<dbReference type="AlphaFoldDB" id="A0A433RUD3"/>
<dbReference type="GO" id="GO:0046677">
    <property type="term" value="P:response to antibiotic"/>
    <property type="evidence" value="ECO:0007669"/>
    <property type="project" value="UniProtKB-UniRule"/>
</dbReference>
<evidence type="ECO:0000256" key="14">
    <source>
        <dbReference type="ARBA" id="ARBA00032707"/>
    </source>
</evidence>
<keyword evidence="9 17" id="KW-0573">Peptidoglycan synthesis</keyword>
<proteinExistence type="inferred from homology"/>
<evidence type="ECO:0000256" key="9">
    <source>
        <dbReference type="ARBA" id="ARBA00022984"/>
    </source>
</evidence>
<protein>
    <recommendedName>
        <fullName evidence="4 17">Undecaprenyl-diphosphatase</fullName>
        <ecNumber evidence="3 17">3.6.1.27</ecNumber>
    </recommendedName>
    <alternativeName>
        <fullName evidence="15 17">Bacitracin resistance protein</fullName>
    </alternativeName>
    <alternativeName>
        <fullName evidence="14 17">Undecaprenyl pyrophosphate phosphatase</fullName>
    </alternativeName>
</protein>
<keyword evidence="6 17" id="KW-0812">Transmembrane</keyword>
<feature type="transmembrane region" description="Helical" evidence="17">
    <location>
        <begin position="226"/>
        <end position="247"/>
    </location>
</feature>
<evidence type="ECO:0000256" key="7">
    <source>
        <dbReference type="ARBA" id="ARBA00022801"/>
    </source>
</evidence>
<keyword evidence="10 17" id="KW-1133">Transmembrane helix</keyword>
<keyword evidence="5 17" id="KW-1003">Cell membrane</keyword>
<keyword evidence="11 17" id="KW-0472">Membrane</keyword>
<comment type="function">
    <text evidence="17">Catalyzes the dephosphorylation of undecaprenyl diphosphate (UPP). Confers resistance to bacitracin.</text>
</comment>
<comment type="subcellular location">
    <subcellularLocation>
        <location evidence="1 17">Cell membrane</location>
        <topology evidence="1 17">Multi-pass membrane protein</topology>
    </subcellularLocation>
</comment>
<keyword evidence="7 17" id="KW-0378">Hydrolase</keyword>